<evidence type="ECO:0000259" key="1">
    <source>
        <dbReference type="Pfam" id="PF02627"/>
    </source>
</evidence>
<sequence length="149" mass="17134">MKKRITQSELYSEYPHILEHLTGLVKPSVKSTLSHKLIHLVKLRASQINQCGFCQHMHAEEARESDENQSRLDVLSAWRELDCFSFEERTALAWTEALTLIHSSTITEEMYNSVESTFGKEGLIELTSIILQINSWNRISVSLQFQPSI</sequence>
<dbReference type="InterPro" id="IPR003779">
    <property type="entry name" value="CMD-like"/>
</dbReference>
<gene>
    <name evidence="2" type="ORF">BFV95_2506</name>
</gene>
<dbReference type="InterPro" id="IPR029032">
    <property type="entry name" value="AhpD-like"/>
</dbReference>
<dbReference type="PANTHER" id="PTHR34846:SF10">
    <property type="entry name" value="CYTOPLASMIC PROTEIN"/>
    <property type="match status" value="1"/>
</dbReference>
<reference evidence="2 3" key="1">
    <citation type="submission" date="2016-09" db="EMBL/GenBank/DDBJ databases">
        <title>Draft Genome Sequence of four Alteromonas macleodii strains isolated from copper coupons and grown long-term at elevated copper levels.</title>
        <authorList>
            <person name="Cusick K."/>
            <person name="Dale J."/>
            <person name="Little B."/>
            <person name="Biffinger J."/>
        </authorList>
    </citation>
    <scope>NUCLEOTIDE SEQUENCE [LARGE SCALE GENOMIC DNA]</scope>
    <source>
        <strain evidence="2 3">KCP01</strain>
    </source>
</reference>
<keyword evidence="3" id="KW-1185">Reference proteome</keyword>
<name>A0A1E7DCX1_ALTMA</name>
<feature type="domain" description="Carboxymuconolactone decarboxylase-like" evidence="1">
    <location>
        <begin position="19"/>
        <end position="97"/>
    </location>
</feature>
<dbReference type="Proteomes" id="UP000095392">
    <property type="component" value="Unassembled WGS sequence"/>
</dbReference>
<evidence type="ECO:0000313" key="3">
    <source>
        <dbReference type="Proteomes" id="UP000095392"/>
    </source>
</evidence>
<dbReference type="SUPFAM" id="SSF69118">
    <property type="entry name" value="AhpD-like"/>
    <property type="match status" value="1"/>
</dbReference>
<dbReference type="AlphaFoldDB" id="A0A1E7DCX1"/>
<dbReference type="EMBL" id="MIPY01000014">
    <property type="protein sequence ID" value="OES31199.1"/>
    <property type="molecule type" value="Genomic_DNA"/>
</dbReference>
<protein>
    <submittedName>
        <fullName evidence="2">Alkylhydroperoxidase AhpD family core domain protein</fullName>
    </submittedName>
</protein>
<comment type="caution">
    <text evidence="2">The sequence shown here is derived from an EMBL/GenBank/DDBJ whole genome shotgun (WGS) entry which is preliminary data.</text>
</comment>
<organism evidence="2 3">
    <name type="scientific">Alteromonas macleodii</name>
    <name type="common">Pseudoalteromonas macleodii</name>
    <dbReference type="NCBI Taxonomy" id="28108"/>
    <lineage>
        <taxon>Bacteria</taxon>
        <taxon>Pseudomonadati</taxon>
        <taxon>Pseudomonadota</taxon>
        <taxon>Gammaproteobacteria</taxon>
        <taxon>Alteromonadales</taxon>
        <taxon>Alteromonadaceae</taxon>
        <taxon>Alteromonas/Salinimonas group</taxon>
        <taxon>Alteromonas</taxon>
    </lineage>
</organism>
<dbReference type="GeneID" id="56267554"/>
<dbReference type="PANTHER" id="PTHR34846">
    <property type="entry name" value="4-CARBOXYMUCONOLACTONE DECARBOXYLASE FAMILY PROTEIN (AFU_ORTHOLOGUE AFUA_6G11590)"/>
    <property type="match status" value="1"/>
</dbReference>
<dbReference type="NCBIfam" id="TIGR00778">
    <property type="entry name" value="ahpD_dom"/>
    <property type="match status" value="1"/>
</dbReference>
<dbReference type="Pfam" id="PF02627">
    <property type="entry name" value="CMD"/>
    <property type="match status" value="1"/>
</dbReference>
<dbReference type="Gene3D" id="1.20.1290.10">
    <property type="entry name" value="AhpD-like"/>
    <property type="match status" value="1"/>
</dbReference>
<evidence type="ECO:0000313" key="2">
    <source>
        <dbReference type="EMBL" id="OES31199.1"/>
    </source>
</evidence>
<proteinExistence type="predicted"/>
<dbReference type="GO" id="GO:0051920">
    <property type="term" value="F:peroxiredoxin activity"/>
    <property type="evidence" value="ECO:0007669"/>
    <property type="project" value="InterPro"/>
</dbReference>
<dbReference type="RefSeq" id="WP_049586902.1">
    <property type="nucleotide sequence ID" value="NZ_CP012202.1"/>
</dbReference>
<dbReference type="InterPro" id="IPR004675">
    <property type="entry name" value="AhpD_core"/>
</dbReference>
<accession>A0A1E7DCX1</accession>